<evidence type="ECO:0000313" key="3">
    <source>
        <dbReference type="Proteomes" id="UP001054902"/>
    </source>
</evidence>
<evidence type="ECO:0000313" key="2">
    <source>
        <dbReference type="EMBL" id="GFH53918.1"/>
    </source>
</evidence>
<reference evidence="2 3" key="1">
    <citation type="journal article" date="2021" name="Sci. Rep.">
        <title>The genome of the diatom Chaetoceros tenuissimus carries an ancient integrated fragment of an extant virus.</title>
        <authorList>
            <person name="Hongo Y."/>
            <person name="Kimura K."/>
            <person name="Takaki Y."/>
            <person name="Yoshida Y."/>
            <person name="Baba S."/>
            <person name="Kobayashi G."/>
            <person name="Nagasaki K."/>
            <person name="Hano T."/>
            <person name="Tomaru Y."/>
        </authorList>
    </citation>
    <scope>NUCLEOTIDE SEQUENCE [LARGE SCALE GENOMIC DNA]</scope>
    <source>
        <strain evidence="2 3">NIES-3715</strain>
    </source>
</reference>
<dbReference type="Proteomes" id="UP001054902">
    <property type="component" value="Unassembled WGS sequence"/>
</dbReference>
<comment type="caution">
    <text evidence="2">The sequence shown here is derived from an EMBL/GenBank/DDBJ whole genome shotgun (WGS) entry which is preliminary data.</text>
</comment>
<protein>
    <submittedName>
        <fullName evidence="2">Uncharacterized protein</fullName>
    </submittedName>
</protein>
<dbReference type="AlphaFoldDB" id="A0AAD3CXD7"/>
<sequence length="382" mass="45528">MTQGWCFEKRLNSYRTTKTVSRLKSTLFDDDELDWDAEDDDDEFDIQINSIFDKKQKDQSKQIMDDSQSLQKVEFDDIEDDTDDSYYEQLFLQQNMSPNLSQEDKDEEIQREKDDKLKQEKEEEEKRQQQMILFEQEWRERVHQMRNDIVQTRKLKRLEYKRSQLEERASLLALRALREQSVALQDFNRVDTTNESNSHEKIRKKLKNQKLVHPTLSLASMRNYKRRDDVDLSENELRLEQKLYGRRFKSAQSVYIRLLEALEDMRIESTRVASDMIADRVEEEAYIALASSDKSKSTVMSSKSFVEQVTKMNQFQKQRMKTVVQLSLNGIDDGNQDLAQVETEILLMILRVRGNVKKRGRYPKTRSKILEHLKESFFKPLF</sequence>
<dbReference type="EMBL" id="BLLK01000047">
    <property type="protein sequence ID" value="GFH53918.1"/>
    <property type="molecule type" value="Genomic_DNA"/>
</dbReference>
<proteinExistence type="predicted"/>
<accession>A0AAD3CXD7</accession>
<gene>
    <name evidence="2" type="ORF">CTEN210_10394</name>
</gene>
<organism evidence="2 3">
    <name type="scientific">Chaetoceros tenuissimus</name>
    <dbReference type="NCBI Taxonomy" id="426638"/>
    <lineage>
        <taxon>Eukaryota</taxon>
        <taxon>Sar</taxon>
        <taxon>Stramenopiles</taxon>
        <taxon>Ochrophyta</taxon>
        <taxon>Bacillariophyta</taxon>
        <taxon>Coscinodiscophyceae</taxon>
        <taxon>Chaetocerotophycidae</taxon>
        <taxon>Chaetocerotales</taxon>
        <taxon>Chaetocerotaceae</taxon>
        <taxon>Chaetoceros</taxon>
    </lineage>
</organism>
<name>A0AAD3CXD7_9STRA</name>
<evidence type="ECO:0000256" key="1">
    <source>
        <dbReference type="SAM" id="MobiDB-lite"/>
    </source>
</evidence>
<keyword evidence="3" id="KW-1185">Reference proteome</keyword>
<feature type="region of interest" description="Disordered" evidence="1">
    <location>
        <begin position="94"/>
        <end position="124"/>
    </location>
</feature>
<feature type="compositionally biased region" description="Basic and acidic residues" evidence="1">
    <location>
        <begin position="108"/>
        <end position="124"/>
    </location>
</feature>